<proteinExistence type="predicted"/>
<protein>
    <submittedName>
        <fullName evidence="1">Uncharacterized protein</fullName>
    </submittedName>
</protein>
<reference evidence="2" key="1">
    <citation type="submission" date="2017-08" db="EMBL/GenBank/DDBJ databases">
        <authorList>
            <person name="Huang Z."/>
        </authorList>
    </citation>
    <scope>NUCLEOTIDE SEQUENCE [LARGE SCALE GENOMIC DNA]</scope>
    <source>
        <strain evidence="2">SA5d-4</strain>
    </source>
</reference>
<keyword evidence="2" id="KW-1185">Reference proteome</keyword>
<organism evidence="1 2">
    <name type="scientific">Lottiidibacillus patelloidae</name>
    <dbReference type="NCBI Taxonomy" id="2670334"/>
    <lineage>
        <taxon>Bacteria</taxon>
        <taxon>Bacillati</taxon>
        <taxon>Bacillota</taxon>
        <taxon>Bacilli</taxon>
        <taxon>Bacillales</taxon>
        <taxon>Bacillaceae</taxon>
        <taxon>Lottiidibacillus</taxon>
    </lineage>
</organism>
<sequence>MKGILISIVAVISVVLAIAYTDNPIKMTLNKIIEESEHPELSDIKDLAKMRTVTHFGKVESNLLEGVGDETGFQGFIGESTAFVVTKRQLIEPNPYIVIFSGGELPTDEQTLAQITQTVEGFTELVGKPEKIEIISTHEVVINNGSGEETLGTFYKVMFEAKGQGFMQKVLTFVNEDGNYIHTFSKGHKKLEDF</sequence>
<dbReference type="RefSeq" id="WP_094920771.1">
    <property type="nucleotide sequence ID" value="NZ_NPIA01000001.1"/>
</dbReference>
<reference evidence="1 2" key="2">
    <citation type="submission" date="2017-09" db="EMBL/GenBank/DDBJ databases">
        <title>Bacillus patelloidae sp. nov., isolated from the intestinal tract of a marine limpet.</title>
        <authorList>
            <person name="Liu R."/>
            <person name="Dong C."/>
            <person name="Shao Z."/>
        </authorList>
    </citation>
    <scope>NUCLEOTIDE SEQUENCE [LARGE SCALE GENOMIC DNA]</scope>
    <source>
        <strain evidence="1 2">SA5d-4</strain>
    </source>
</reference>
<dbReference type="Proteomes" id="UP000217083">
    <property type="component" value="Unassembled WGS sequence"/>
</dbReference>
<dbReference type="AlphaFoldDB" id="A0A263BWV3"/>
<accession>A0A263BWV3</accession>
<evidence type="ECO:0000313" key="2">
    <source>
        <dbReference type="Proteomes" id="UP000217083"/>
    </source>
</evidence>
<comment type="caution">
    <text evidence="1">The sequence shown here is derived from an EMBL/GenBank/DDBJ whole genome shotgun (WGS) entry which is preliminary data.</text>
</comment>
<gene>
    <name evidence="1" type="ORF">CIB95_01265</name>
</gene>
<dbReference type="EMBL" id="NPIA01000001">
    <property type="protein sequence ID" value="OZM58231.1"/>
    <property type="molecule type" value="Genomic_DNA"/>
</dbReference>
<name>A0A263BWV3_9BACI</name>
<evidence type="ECO:0000313" key="1">
    <source>
        <dbReference type="EMBL" id="OZM58231.1"/>
    </source>
</evidence>